<organism evidence="1 2">
    <name type="scientific">Brassica rapa subsp. trilocularis</name>
    <dbReference type="NCBI Taxonomy" id="1813537"/>
    <lineage>
        <taxon>Eukaryota</taxon>
        <taxon>Viridiplantae</taxon>
        <taxon>Streptophyta</taxon>
        <taxon>Embryophyta</taxon>
        <taxon>Tracheophyta</taxon>
        <taxon>Spermatophyta</taxon>
        <taxon>Magnoliopsida</taxon>
        <taxon>eudicotyledons</taxon>
        <taxon>Gunneridae</taxon>
        <taxon>Pentapetalae</taxon>
        <taxon>rosids</taxon>
        <taxon>malvids</taxon>
        <taxon>Brassicales</taxon>
        <taxon>Brassicaceae</taxon>
        <taxon>Brassiceae</taxon>
        <taxon>Brassica</taxon>
    </lineage>
</organism>
<comment type="caution">
    <text evidence="1">The sequence shown here is derived from an EMBL/GenBank/DDBJ whole genome shotgun (WGS) entry which is preliminary data.</text>
</comment>
<keyword evidence="2" id="KW-1185">Reference proteome</keyword>
<accession>A0ABQ7KTY6</accession>
<evidence type="ECO:0000313" key="1">
    <source>
        <dbReference type="EMBL" id="KAG5377763.1"/>
    </source>
</evidence>
<reference evidence="1 2" key="1">
    <citation type="submission" date="2021-03" db="EMBL/GenBank/DDBJ databases">
        <authorList>
            <person name="King G.J."/>
            <person name="Bancroft I."/>
            <person name="Baten A."/>
            <person name="Bloomfield J."/>
            <person name="Borpatragohain P."/>
            <person name="He Z."/>
            <person name="Irish N."/>
            <person name="Irwin J."/>
            <person name="Liu K."/>
            <person name="Mauleon R.P."/>
            <person name="Moore J."/>
            <person name="Morris R."/>
            <person name="Ostergaard L."/>
            <person name="Wang B."/>
            <person name="Wells R."/>
        </authorList>
    </citation>
    <scope>NUCLEOTIDE SEQUENCE [LARGE SCALE GENOMIC DNA]</scope>
    <source>
        <strain evidence="1">R-o-18</strain>
        <tissue evidence="1">Leaf</tissue>
    </source>
</reference>
<proteinExistence type="predicted"/>
<gene>
    <name evidence="1" type="primary">A07g500840.1_BraROA</name>
    <name evidence="1" type="ORF">IGI04_025605</name>
</gene>
<dbReference type="Proteomes" id="UP000823674">
    <property type="component" value="Chromosome A07"/>
</dbReference>
<protein>
    <submittedName>
        <fullName evidence="1">Uncharacterized protein</fullName>
    </submittedName>
</protein>
<sequence length="119" mass="13173">VKGVKSALLVSQEDPLDLWQPPGYGVSLRVNPGHGGGGSIPGAGNRTWSDSKEDYWGNSLDGHCFEPRIMLQNTYAQQYSKDSQFSEVDREEYQFRTTATVLDYGTQVTDLFQIPGLNS</sequence>
<name>A0ABQ7KTY6_BRACM</name>
<dbReference type="EMBL" id="JADBGQ010000009">
    <property type="protein sequence ID" value="KAG5377763.1"/>
    <property type="molecule type" value="Genomic_DNA"/>
</dbReference>
<feature type="non-terminal residue" evidence="1">
    <location>
        <position position="1"/>
    </location>
</feature>
<evidence type="ECO:0000313" key="2">
    <source>
        <dbReference type="Proteomes" id="UP000823674"/>
    </source>
</evidence>